<dbReference type="EMBL" id="JASBWR010000013">
    <property type="protein sequence ID" value="KAJ9110252.1"/>
    <property type="molecule type" value="Genomic_DNA"/>
</dbReference>
<gene>
    <name evidence="1" type="ORF">QFC19_001655</name>
</gene>
<sequence>MPALSRTVISREVAEQVSRSSIKLLWNLAYNVKSNTFPPDPSSNPSYLTNDPESGIGPSVAAGFTSAGGFGSDGIGSTNGTGSGSAGSNVWESRLGLRIDVLAALAKLYLILGILLTAYTAFRAFRDPNASPGGPAAQAQAAMMNNGVLPRFYLPIIGDLAERSASTGGSEMNELLLAKLGRGDRPTVSQAYGWE</sequence>
<organism evidence="1 2">
    <name type="scientific">Naganishia cerealis</name>
    <dbReference type="NCBI Taxonomy" id="610337"/>
    <lineage>
        <taxon>Eukaryota</taxon>
        <taxon>Fungi</taxon>
        <taxon>Dikarya</taxon>
        <taxon>Basidiomycota</taxon>
        <taxon>Agaricomycotina</taxon>
        <taxon>Tremellomycetes</taxon>
        <taxon>Filobasidiales</taxon>
        <taxon>Filobasidiaceae</taxon>
        <taxon>Naganishia</taxon>
    </lineage>
</organism>
<comment type="caution">
    <text evidence="1">The sequence shown here is derived from an EMBL/GenBank/DDBJ whole genome shotgun (WGS) entry which is preliminary data.</text>
</comment>
<evidence type="ECO:0000313" key="1">
    <source>
        <dbReference type="EMBL" id="KAJ9110252.1"/>
    </source>
</evidence>
<proteinExistence type="predicted"/>
<accession>A0ACC2WI59</accession>
<reference evidence="1" key="1">
    <citation type="submission" date="2023-04" db="EMBL/GenBank/DDBJ databases">
        <title>Draft Genome sequencing of Naganishia species isolated from polar environments using Oxford Nanopore Technology.</title>
        <authorList>
            <person name="Leo P."/>
            <person name="Venkateswaran K."/>
        </authorList>
    </citation>
    <scope>NUCLEOTIDE SEQUENCE</scope>
    <source>
        <strain evidence="1">MNA-CCFEE 5261</strain>
    </source>
</reference>
<name>A0ACC2WI59_9TREE</name>
<dbReference type="Proteomes" id="UP001241377">
    <property type="component" value="Unassembled WGS sequence"/>
</dbReference>
<evidence type="ECO:0000313" key="2">
    <source>
        <dbReference type="Proteomes" id="UP001241377"/>
    </source>
</evidence>
<protein>
    <submittedName>
        <fullName evidence="1">Uncharacterized protein</fullName>
    </submittedName>
</protein>
<keyword evidence="2" id="KW-1185">Reference proteome</keyword>